<sequence length="79" mass="8681">VMFTSNNGDRSKARNFVIFITGNERSLNSKQSNAAANRLRSGVAGIYTIGLNVRDSTELDEISSKPLDEFRTLVSGEDQ</sequence>
<reference evidence="2" key="1">
    <citation type="submission" date="2014-12" db="EMBL/GenBank/DDBJ databases">
        <title>Insight into the proteome of Arion vulgaris.</title>
        <authorList>
            <person name="Aradska J."/>
            <person name="Bulat T."/>
            <person name="Smidak R."/>
            <person name="Sarate P."/>
            <person name="Gangsoo J."/>
            <person name="Sialana F."/>
            <person name="Bilban M."/>
            <person name="Lubec G."/>
        </authorList>
    </citation>
    <scope>NUCLEOTIDE SEQUENCE</scope>
    <source>
        <tissue evidence="2">Skin</tissue>
    </source>
</reference>
<protein>
    <recommendedName>
        <fullName evidence="1">VWFA domain-containing protein</fullName>
    </recommendedName>
</protein>
<dbReference type="Pfam" id="PF00092">
    <property type="entry name" value="VWA"/>
    <property type="match status" value="1"/>
</dbReference>
<accession>A0A0B7B9X1</accession>
<dbReference type="Gene3D" id="3.40.50.410">
    <property type="entry name" value="von Willebrand factor, type A domain"/>
    <property type="match status" value="1"/>
</dbReference>
<dbReference type="SUPFAM" id="SSF53300">
    <property type="entry name" value="vWA-like"/>
    <property type="match status" value="1"/>
</dbReference>
<dbReference type="EMBL" id="HACG01042842">
    <property type="protein sequence ID" value="CEK89707.1"/>
    <property type="molecule type" value="Transcribed_RNA"/>
</dbReference>
<organism evidence="2">
    <name type="scientific">Arion vulgaris</name>
    <dbReference type="NCBI Taxonomy" id="1028688"/>
    <lineage>
        <taxon>Eukaryota</taxon>
        <taxon>Metazoa</taxon>
        <taxon>Spiralia</taxon>
        <taxon>Lophotrochozoa</taxon>
        <taxon>Mollusca</taxon>
        <taxon>Gastropoda</taxon>
        <taxon>Heterobranchia</taxon>
        <taxon>Euthyneura</taxon>
        <taxon>Panpulmonata</taxon>
        <taxon>Eupulmonata</taxon>
        <taxon>Stylommatophora</taxon>
        <taxon>Helicina</taxon>
        <taxon>Arionoidea</taxon>
        <taxon>Arionidae</taxon>
        <taxon>Arion</taxon>
    </lineage>
</organism>
<dbReference type="InterPro" id="IPR036465">
    <property type="entry name" value="vWFA_dom_sf"/>
</dbReference>
<name>A0A0B7B9X1_9EUPU</name>
<evidence type="ECO:0000259" key="1">
    <source>
        <dbReference type="PROSITE" id="PS50234"/>
    </source>
</evidence>
<dbReference type="PROSITE" id="PS50234">
    <property type="entry name" value="VWFA"/>
    <property type="match status" value="1"/>
</dbReference>
<dbReference type="InterPro" id="IPR002035">
    <property type="entry name" value="VWF_A"/>
</dbReference>
<feature type="non-terminal residue" evidence="2">
    <location>
        <position position="1"/>
    </location>
</feature>
<proteinExistence type="predicted"/>
<dbReference type="AlphaFoldDB" id="A0A0B7B9X1"/>
<feature type="domain" description="VWFA" evidence="1">
    <location>
        <begin position="1"/>
        <end position="79"/>
    </location>
</feature>
<evidence type="ECO:0000313" key="2">
    <source>
        <dbReference type="EMBL" id="CEK89707.1"/>
    </source>
</evidence>
<gene>
    <name evidence="2" type="primary">ORF172502</name>
</gene>
<feature type="non-terminal residue" evidence="2">
    <location>
        <position position="79"/>
    </location>
</feature>